<dbReference type="Gene3D" id="6.20.130.20">
    <property type="entry name" value="Mitochondrial ribosomal protein L55"/>
    <property type="match status" value="1"/>
</dbReference>
<evidence type="ECO:0000313" key="1">
    <source>
        <dbReference type="EMBL" id="KAG7487776.1"/>
    </source>
</evidence>
<sequence>MASLKIWAAKSCIYRFLHQQAMQRCVLAASTFHSSASQHNSNRTSIVRCGRQKYGRSYPVLLVRPDGSTINIRYNEPRRILMMPVDITMLSEEERKARLRKRDPKRTVAREKKDEFEDDFRVDDYSKFWKK</sequence>
<dbReference type="GO" id="GO:0003735">
    <property type="term" value="F:structural constituent of ribosome"/>
    <property type="evidence" value="ECO:0007669"/>
    <property type="project" value="InterPro"/>
</dbReference>
<dbReference type="GO" id="GO:0005762">
    <property type="term" value="C:mitochondrial large ribosomal subunit"/>
    <property type="evidence" value="ECO:0007669"/>
    <property type="project" value="InterPro"/>
</dbReference>
<gene>
    <name evidence="1" type="ORF">MATL_G00027110</name>
</gene>
<proteinExistence type="predicted"/>
<dbReference type="Pfam" id="PF09776">
    <property type="entry name" value="Mitoc_L55"/>
    <property type="match status" value="1"/>
</dbReference>
<evidence type="ECO:0008006" key="3">
    <source>
        <dbReference type="Google" id="ProtNLM"/>
    </source>
</evidence>
<dbReference type="InterPro" id="IPR018615">
    <property type="entry name" value="Ribosomal_mL55"/>
</dbReference>
<evidence type="ECO:0000313" key="2">
    <source>
        <dbReference type="Proteomes" id="UP001046870"/>
    </source>
</evidence>
<organism evidence="1 2">
    <name type="scientific">Megalops atlanticus</name>
    <name type="common">Tarpon</name>
    <name type="synonym">Clupea gigantea</name>
    <dbReference type="NCBI Taxonomy" id="7932"/>
    <lineage>
        <taxon>Eukaryota</taxon>
        <taxon>Metazoa</taxon>
        <taxon>Chordata</taxon>
        <taxon>Craniata</taxon>
        <taxon>Vertebrata</taxon>
        <taxon>Euteleostomi</taxon>
        <taxon>Actinopterygii</taxon>
        <taxon>Neopterygii</taxon>
        <taxon>Teleostei</taxon>
        <taxon>Elopiformes</taxon>
        <taxon>Megalopidae</taxon>
        <taxon>Megalops</taxon>
    </lineage>
</organism>
<keyword evidence="2" id="KW-1185">Reference proteome</keyword>
<reference evidence="1" key="1">
    <citation type="submission" date="2021-01" db="EMBL/GenBank/DDBJ databases">
        <authorList>
            <person name="Zahm M."/>
            <person name="Roques C."/>
            <person name="Cabau C."/>
            <person name="Klopp C."/>
            <person name="Donnadieu C."/>
            <person name="Jouanno E."/>
            <person name="Lampietro C."/>
            <person name="Louis A."/>
            <person name="Herpin A."/>
            <person name="Echchiki A."/>
            <person name="Berthelot C."/>
            <person name="Parey E."/>
            <person name="Roest-Crollius H."/>
            <person name="Braasch I."/>
            <person name="Postlethwait J."/>
            <person name="Bobe J."/>
            <person name="Montfort J."/>
            <person name="Bouchez O."/>
            <person name="Begum T."/>
            <person name="Mejri S."/>
            <person name="Adams A."/>
            <person name="Chen W.-J."/>
            <person name="Guiguen Y."/>
        </authorList>
    </citation>
    <scope>NUCLEOTIDE SEQUENCE</scope>
    <source>
        <strain evidence="1">YG-15Mar2019-1</strain>
        <tissue evidence="1">Brain</tissue>
    </source>
</reference>
<dbReference type="PANTHER" id="PTHR34095:SF1">
    <property type="entry name" value="LARGE RIBOSOMAL SUBUNIT PROTEIN ML55"/>
    <property type="match status" value="1"/>
</dbReference>
<name>A0A9D3TFX7_MEGAT</name>
<protein>
    <recommendedName>
        <fullName evidence="3">Mitochondrial ribosomal protein L55</fullName>
    </recommendedName>
</protein>
<dbReference type="Proteomes" id="UP001046870">
    <property type="component" value="Chromosome 2"/>
</dbReference>
<dbReference type="PANTHER" id="PTHR34095">
    <property type="entry name" value="39S RIBOSOMAL PROTEIN L55, MITOCHONDRIAL"/>
    <property type="match status" value="1"/>
</dbReference>
<dbReference type="InterPro" id="IPR044884">
    <property type="entry name" value="Ribosomal_mL55_sf"/>
</dbReference>
<dbReference type="EMBL" id="JAFDVH010000002">
    <property type="protein sequence ID" value="KAG7487776.1"/>
    <property type="molecule type" value="Genomic_DNA"/>
</dbReference>
<accession>A0A9D3TFX7</accession>
<dbReference type="GO" id="GO:0006412">
    <property type="term" value="P:translation"/>
    <property type="evidence" value="ECO:0007669"/>
    <property type="project" value="TreeGrafter"/>
</dbReference>
<comment type="caution">
    <text evidence="1">The sequence shown here is derived from an EMBL/GenBank/DDBJ whole genome shotgun (WGS) entry which is preliminary data.</text>
</comment>
<dbReference type="OrthoDB" id="9986315at2759"/>
<dbReference type="AlphaFoldDB" id="A0A9D3TFX7"/>